<dbReference type="Gene3D" id="1.10.580.10">
    <property type="entry name" value="Citrate Synthase, domain 1"/>
    <property type="match status" value="1"/>
</dbReference>
<accession>A0ABS7HV75</accession>
<dbReference type="InterPro" id="IPR036969">
    <property type="entry name" value="Citrate_synthase_sf"/>
</dbReference>
<keyword evidence="6" id="KW-1185">Reference proteome</keyword>
<dbReference type="Pfam" id="PF00285">
    <property type="entry name" value="Citrate_synt"/>
    <property type="match status" value="1"/>
</dbReference>
<evidence type="ECO:0000256" key="4">
    <source>
        <dbReference type="ARBA" id="ARBA00022679"/>
    </source>
</evidence>
<protein>
    <recommendedName>
        <fullName evidence="3">citrate synthase (unknown stereospecificity)</fullName>
        <ecNumber evidence="3">2.3.3.16</ecNumber>
    </recommendedName>
</protein>
<dbReference type="Proteomes" id="UP000777440">
    <property type="component" value="Unassembled WGS sequence"/>
</dbReference>
<evidence type="ECO:0000256" key="1">
    <source>
        <dbReference type="ARBA" id="ARBA00005163"/>
    </source>
</evidence>
<dbReference type="PRINTS" id="PR00143">
    <property type="entry name" value="CITRTSNTHASE"/>
</dbReference>
<reference evidence="5 6" key="1">
    <citation type="journal article" date="2021" name="MBio">
        <title>Poor Competitiveness of Bradyrhizobium in Pigeon Pea Root Colonization in Indian Soils.</title>
        <authorList>
            <person name="Chalasani D."/>
            <person name="Basu A."/>
            <person name="Pullabhotla S.V.S.R.N."/>
            <person name="Jorrin B."/>
            <person name="Neal A.L."/>
            <person name="Poole P.S."/>
            <person name="Podile A.R."/>
            <person name="Tkacz A."/>
        </authorList>
    </citation>
    <scope>NUCLEOTIDE SEQUENCE [LARGE SCALE GENOMIC DNA]</scope>
    <source>
        <strain evidence="5 6">HU12</strain>
    </source>
</reference>
<dbReference type="EMBL" id="JAEUAX010000001">
    <property type="protein sequence ID" value="MBW9108163.1"/>
    <property type="molecule type" value="Genomic_DNA"/>
</dbReference>
<organism evidence="5 6">
    <name type="scientific">Microbacterium ureisolvens</name>
    <dbReference type="NCBI Taxonomy" id="2781186"/>
    <lineage>
        <taxon>Bacteria</taxon>
        <taxon>Bacillati</taxon>
        <taxon>Actinomycetota</taxon>
        <taxon>Actinomycetes</taxon>
        <taxon>Micrococcales</taxon>
        <taxon>Microbacteriaceae</taxon>
        <taxon>Microbacterium</taxon>
    </lineage>
</organism>
<proteinExistence type="inferred from homology"/>
<dbReference type="RefSeq" id="WP_220287100.1">
    <property type="nucleotide sequence ID" value="NZ_JAEUAX010000001.1"/>
</dbReference>
<evidence type="ECO:0000256" key="2">
    <source>
        <dbReference type="ARBA" id="ARBA00010566"/>
    </source>
</evidence>
<comment type="similarity">
    <text evidence="2">Belongs to the citrate synthase family.</text>
</comment>
<dbReference type="InterPro" id="IPR016143">
    <property type="entry name" value="Citrate_synth-like_sm_a-sub"/>
</dbReference>
<dbReference type="InterPro" id="IPR002020">
    <property type="entry name" value="Citrate_synthase"/>
</dbReference>
<dbReference type="PANTHER" id="PTHR11739:SF4">
    <property type="entry name" value="CITRATE SYNTHASE, PEROXISOMAL"/>
    <property type="match status" value="1"/>
</dbReference>
<dbReference type="Gene3D" id="1.10.230.10">
    <property type="entry name" value="Cytochrome P450-Terp, domain 2"/>
    <property type="match status" value="1"/>
</dbReference>
<comment type="caution">
    <text evidence="5">The sequence shown here is derived from an EMBL/GenBank/DDBJ whole genome shotgun (WGS) entry which is preliminary data.</text>
</comment>
<dbReference type="SUPFAM" id="SSF48256">
    <property type="entry name" value="Citrate synthase"/>
    <property type="match status" value="1"/>
</dbReference>
<dbReference type="InterPro" id="IPR016142">
    <property type="entry name" value="Citrate_synth-like_lrg_a-sub"/>
</dbReference>
<gene>
    <name evidence="5" type="ORF">JNB61_00060</name>
</gene>
<comment type="pathway">
    <text evidence="1">Carbohydrate metabolism; tricarboxylic acid cycle.</text>
</comment>
<evidence type="ECO:0000256" key="3">
    <source>
        <dbReference type="ARBA" id="ARBA00012972"/>
    </source>
</evidence>
<dbReference type="PANTHER" id="PTHR11739">
    <property type="entry name" value="CITRATE SYNTHASE"/>
    <property type="match status" value="1"/>
</dbReference>
<evidence type="ECO:0000313" key="5">
    <source>
        <dbReference type="EMBL" id="MBW9108163.1"/>
    </source>
</evidence>
<dbReference type="EC" id="2.3.3.16" evidence="3"/>
<keyword evidence="4" id="KW-0808">Transferase</keyword>
<sequence>MSDLPRLTAAEAAARLGVKPESLYAYVSRGLLSRERDAAGSSFDPLEVEAFARRRRRRPGIAPGSPTPGTPLMVLETRLAHVDDDELHYRERSAARLARDASFEEVVMWLWDVSALRRPSPADLTVARRTIEALGRTAPPLDRLLVAVAALAATDPLRDDPDPSQLVRVGARLVTGLPAALAGAGEPHGEGGVPHADGGERHGVAQTLWRALGRHDRPGGSRILDAALVLVIDHDLAVSTLAARVAASARASGYAIVTAALGAFDAPLHGTASRAAAQLLRAVQEGDDPAISIARAVRDGGRGIPGFGQPLYAGGDMRARVLLELLRDAPESAPVLAAVDAVAREVARRADVRPNLDLALAALTLWAEMPDDAGSVIFAIGRIVGWISHALDEYDERPMRLRPRGRYVGPASE</sequence>
<name>A0ABS7HV75_9MICO</name>
<evidence type="ECO:0000313" key="6">
    <source>
        <dbReference type="Proteomes" id="UP000777440"/>
    </source>
</evidence>